<dbReference type="PANTHER" id="PTHR13799">
    <property type="entry name" value="NGG1 INTERACTING FACTOR 3"/>
    <property type="match status" value="1"/>
</dbReference>
<dbReference type="KEGG" id="tra:Trad_0910"/>
<comment type="similarity">
    <text evidence="1">Belongs to the GTP cyclohydrolase I type 2/NIF3 family.</text>
</comment>
<dbReference type="RefSeq" id="WP_013177415.1">
    <property type="nucleotide sequence ID" value="NC_014221.1"/>
</dbReference>
<reference evidence="4 5" key="2">
    <citation type="journal article" date="2011" name="Stand. Genomic Sci.">
        <title>Complete genome sequence of Truepera radiovictrix type strain (RQ-24).</title>
        <authorList>
            <person name="Ivanova N."/>
            <person name="Rohde C."/>
            <person name="Munk C."/>
            <person name="Nolan M."/>
            <person name="Lucas S."/>
            <person name="Del Rio T.G."/>
            <person name="Tice H."/>
            <person name="Deshpande S."/>
            <person name="Cheng J.F."/>
            <person name="Tapia R."/>
            <person name="Han C."/>
            <person name="Goodwin L."/>
            <person name="Pitluck S."/>
            <person name="Liolios K."/>
            <person name="Mavromatis K."/>
            <person name="Mikhailova N."/>
            <person name="Pati A."/>
            <person name="Chen A."/>
            <person name="Palaniappan K."/>
            <person name="Land M."/>
            <person name="Hauser L."/>
            <person name="Chang Y.J."/>
            <person name="Jeffries C.D."/>
            <person name="Brambilla E."/>
            <person name="Rohde M."/>
            <person name="Goker M."/>
            <person name="Tindall B.J."/>
            <person name="Woyke T."/>
            <person name="Bristow J."/>
            <person name="Eisen J.A."/>
            <person name="Markowitz V."/>
            <person name="Hugenholtz P."/>
            <person name="Kyrpides N.C."/>
            <person name="Klenk H.P."/>
            <person name="Lapidus A."/>
        </authorList>
    </citation>
    <scope>NUCLEOTIDE SEQUENCE [LARGE SCALE GENOMIC DNA]</scope>
    <source>
        <strain evidence="5">DSM 17093 / CIP 108686 / LMG 22925 / RQ-24</strain>
    </source>
</reference>
<accession>D7CUQ2</accession>
<dbReference type="OrthoDB" id="571477at2"/>
<keyword evidence="5" id="KW-1185">Reference proteome</keyword>
<dbReference type="eggNOG" id="COG0327">
    <property type="taxonomic scope" value="Bacteria"/>
</dbReference>
<evidence type="ECO:0000313" key="5">
    <source>
        <dbReference type="Proteomes" id="UP000000379"/>
    </source>
</evidence>
<dbReference type="GO" id="GO:0046872">
    <property type="term" value="F:metal ion binding"/>
    <property type="evidence" value="ECO:0007669"/>
    <property type="project" value="UniProtKB-KW"/>
</dbReference>
<proteinExistence type="inferred from homology"/>
<feature type="binding site" evidence="3">
    <location>
        <position position="208"/>
    </location>
    <ligand>
        <name>a divalent metal cation</name>
        <dbReference type="ChEBI" id="CHEBI:60240"/>
        <label>1</label>
    </ligand>
</feature>
<evidence type="ECO:0000256" key="2">
    <source>
        <dbReference type="ARBA" id="ARBA00022723"/>
    </source>
</evidence>
<name>D7CUQ2_TRURR</name>
<feature type="binding site" evidence="3">
    <location>
        <position position="87"/>
    </location>
    <ligand>
        <name>a divalent metal cation</name>
        <dbReference type="ChEBI" id="CHEBI:60240"/>
        <label>1</label>
    </ligand>
</feature>
<evidence type="ECO:0000256" key="1">
    <source>
        <dbReference type="ARBA" id="ARBA00006964"/>
    </source>
</evidence>
<dbReference type="SUPFAM" id="SSF102705">
    <property type="entry name" value="NIF3 (NGG1p interacting factor 3)-like"/>
    <property type="match status" value="1"/>
</dbReference>
<feature type="binding site" evidence="3">
    <location>
        <position position="204"/>
    </location>
    <ligand>
        <name>a divalent metal cation</name>
        <dbReference type="ChEBI" id="CHEBI:60240"/>
        <label>1</label>
    </ligand>
</feature>
<protein>
    <recommendedName>
        <fullName evidence="6">NGG1p interacting factor 3 protein, NIF3</fullName>
    </recommendedName>
</protein>
<dbReference type="Gene3D" id="3.40.1390.30">
    <property type="entry name" value="NIF3 (NGG1p interacting factor 3)-like"/>
    <property type="match status" value="1"/>
</dbReference>
<evidence type="ECO:0008006" key="6">
    <source>
        <dbReference type="Google" id="ProtNLM"/>
    </source>
</evidence>
<reference evidence="5" key="1">
    <citation type="submission" date="2010-05" db="EMBL/GenBank/DDBJ databases">
        <title>The complete genome of Truepera radiovictris DSM 17093.</title>
        <authorList>
            <consortium name="US DOE Joint Genome Institute (JGI-PGF)"/>
            <person name="Lucas S."/>
            <person name="Copeland A."/>
            <person name="Lapidus A."/>
            <person name="Glavina del Rio T."/>
            <person name="Dalin E."/>
            <person name="Tice H."/>
            <person name="Bruce D."/>
            <person name="Goodwin L."/>
            <person name="Pitluck S."/>
            <person name="Kyrpides N."/>
            <person name="Mavromatis K."/>
            <person name="Ovchinnikova G."/>
            <person name="Munk A.C."/>
            <person name="Detter J.C."/>
            <person name="Han C."/>
            <person name="Tapia R."/>
            <person name="Land M."/>
            <person name="Hauser L."/>
            <person name="Markowitz V."/>
            <person name="Cheng J.-F."/>
            <person name="Hugenholtz P."/>
            <person name="Woyke T."/>
            <person name="Wu D."/>
            <person name="Tindall B."/>
            <person name="Pomrenke H.G."/>
            <person name="Brambilla E."/>
            <person name="Klenk H.-P."/>
            <person name="Eisen J.A."/>
        </authorList>
    </citation>
    <scope>NUCLEOTIDE SEQUENCE [LARGE SCALE GENOMIC DNA]</scope>
    <source>
        <strain evidence="5">DSM 17093 / CIP 108686 / LMG 22925 / RQ-24</strain>
    </source>
</reference>
<dbReference type="PANTHER" id="PTHR13799:SF14">
    <property type="entry name" value="GTP CYCLOHYDROLASE 1 TYPE 2 HOMOLOG"/>
    <property type="match status" value="1"/>
</dbReference>
<dbReference type="HOGENOM" id="CLU_102972_0_0_0"/>
<dbReference type="InterPro" id="IPR036069">
    <property type="entry name" value="DUF34/NIF3_sf"/>
</dbReference>
<gene>
    <name evidence="4" type="ordered locus">Trad_0910</name>
</gene>
<evidence type="ECO:0000256" key="3">
    <source>
        <dbReference type="PIRSR" id="PIRSR602678-1"/>
    </source>
</evidence>
<dbReference type="AlphaFoldDB" id="D7CUQ2"/>
<keyword evidence="2 3" id="KW-0479">Metal-binding</keyword>
<dbReference type="Proteomes" id="UP000000379">
    <property type="component" value="Chromosome"/>
</dbReference>
<dbReference type="Pfam" id="PF01784">
    <property type="entry name" value="DUF34_NIF3"/>
    <property type="match status" value="1"/>
</dbReference>
<evidence type="ECO:0000313" key="4">
    <source>
        <dbReference type="EMBL" id="ADI14043.1"/>
    </source>
</evidence>
<dbReference type="GO" id="GO:0005737">
    <property type="term" value="C:cytoplasm"/>
    <property type="evidence" value="ECO:0007669"/>
    <property type="project" value="TreeGrafter"/>
</dbReference>
<dbReference type="STRING" id="649638.Trad_0910"/>
<organism evidence="4 5">
    <name type="scientific">Truepera radiovictrix (strain DSM 17093 / CIP 108686 / LMG 22925 / RQ-24)</name>
    <dbReference type="NCBI Taxonomy" id="649638"/>
    <lineage>
        <taxon>Bacteria</taxon>
        <taxon>Thermotogati</taxon>
        <taxon>Deinococcota</taxon>
        <taxon>Deinococci</taxon>
        <taxon>Trueperales</taxon>
        <taxon>Trueperaceae</taxon>
        <taxon>Truepera</taxon>
    </lineage>
</organism>
<sequence length="235" mass="25033">MGAVASLGELRGFLDELLLADRFAGDQNGPFAHYRADAPVARLGVALEPKGELAAWAHRERLDALVLHRPWGFAGDLPVLAYHGAFDERLTTGFNPNLAAALALCEPAVLGYKEGRPLGMIGDVPSVTWEAFRARVAALFGGLEGVYGAPAGDVSRVCVVGAMRPPLVYEAAERGAQVYLTGQYRRGAARAVLETGLAVLELGHARSERWGLGVLAALLREAFPDLSVSLYAAER</sequence>
<dbReference type="InterPro" id="IPR002678">
    <property type="entry name" value="DUF34/NIF3"/>
</dbReference>
<dbReference type="EMBL" id="CP002049">
    <property type="protein sequence ID" value="ADI14043.1"/>
    <property type="molecule type" value="Genomic_DNA"/>
</dbReference>